<keyword evidence="1" id="KW-0812">Transmembrane</keyword>
<sequence length="60" mass="7247">MRIMRSESTCLHLFRYLLYLLLIIAYLLYLCYLIYNIVNDKPNLKIDQIFLNEVEIPGHI</sequence>
<evidence type="ECO:0000256" key="1">
    <source>
        <dbReference type="SAM" id="Phobius"/>
    </source>
</evidence>
<organism evidence="2">
    <name type="scientific">Rhizophagus irregularis (strain DAOM 181602 / DAOM 197198 / MUCL 43194)</name>
    <name type="common">Arbuscular mycorrhizal fungus</name>
    <name type="synonym">Glomus intraradices</name>
    <dbReference type="NCBI Taxonomy" id="747089"/>
    <lineage>
        <taxon>Eukaryota</taxon>
        <taxon>Fungi</taxon>
        <taxon>Fungi incertae sedis</taxon>
        <taxon>Mucoromycota</taxon>
        <taxon>Glomeromycotina</taxon>
        <taxon>Glomeromycetes</taxon>
        <taxon>Glomerales</taxon>
        <taxon>Glomeraceae</taxon>
        <taxon>Rhizophagus</taxon>
    </lineage>
</organism>
<gene>
    <name evidence="2" type="ORF">GLOINDRAFT_23956</name>
</gene>
<evidence type="ECO:0000313" key="2">
    <source>
        <dbReference type="EMBL" id="ESA15378.1"/>
    </source>
</evidence>
<name>U9U9W7_RHIID</name>
<reference evidence="2" key="1">
    <citation type="submission" date="2013-07" db="EMBL/GenBank/DDBJ databases">
        <title>The genome of an arbuscular mycorrhizal fungus provides insights into the evolution of the oldest plant symbiosis.</title>
        <authorList>
            <consortium name="DOE Joint Genome Institute"/>
            <person name="Tisserant E."/>
            <person name="Malbreil M."/>
            <person name="Kuo A."/>
            <person name="Kohler A."/>
            <person name="Symeonidi A."/>
            <person name="Balestrini R."/>
            <person name="Charron P."/>
            <person name="Duensing N."/>
            <person name="Frei-dit-Frey N."/>
            <person name="Gianinazzi-Pearson V."/>
            <person name="Gilbert B."/>
            <person name="Handa Y."/>
            <person name="Hijri M."/>
            <person name="Kaul R."/>
            <person name="Kawaguchi M."/>
            <person name="Krajinski F."/>
            <person name="Lammers P."/>
            <person name="Lapierre D."/>
            <person name="Masclaux F.G."/>
            <person name="Murat C."/>
            <person name="Morin E."/>
            <person name="Ndikumana S."/>
            <person name="Pagni M."/>
            <person name="Petitpierre D."/>
            <person name="Requena N."/>
            <person name="Rosikiewicz P."/>
            <person name="Riley R."/>
            <person name="Saito K."/>
            <person name="San Clemente H."/>
            <person name="Shapiro H."/>
            <person name="van Tuinen D."/>
            <person name="Becard G."/>
            <person name="Bonfante P."/>
            <person name="Paszkowski U."/>
            <person name="Shachar-Hill Y."/>
            <person name="Young J.P."/>
            <person name="Sanders I.R."/>
            <person name="Henrissat B."/>
            <person name="Rensing S.A."/>
            <person name="Grigoriev I.V."/>
            <person name="Corradi N."/>
            <person name="Roux C."/>
            <person name="Martin F."/>
        </authorList>
    </citation>
    <scope>NUCLEOTIDE SEQUENCE</scope>
    <source>
        <strain evidence="2">DAOM 197198</strain>
    </source>
</reference>
<dbReference type="HOGENOM" id="CLU_2942915_0_0_1"/>
<feature type="transmembrane region" description="Helical" evidence="1">
    <location>
        <begin position="12"/>
        <end position="35"/>
    </location>
</feature>
<keyword evidence="1" id="KW-0472">Membrane</keyword>
<accession>U9U9W7</accession>
<dbReference type="EMBL" id="KI282055">
    <property type="protein sequence ID" value="ESA15378.1"/>
    <property type="molecule type" value="Genomic_DNA"/>
</dbReference>
<protein>
    <submittedName>
        <fullName evidence="2">Uncharacterized protein</fullName>
    </submittedName>
</protein>
<proteinExistence type="predicted"/>
<dbReference type="AlphaFoldDB" id="U9U9W7"/>
<keyword evidence="1" id="KW-1133">Transmembrane helix</keyword>